<dbReference type="GO" id="GO:0005576">
    <property type="term" value="C:extracellular region"/>
    <property type="evidence" value="ECO:0007669"/>
    <property type="project" value="UniProtKB-SubCell"/>
</dbReference>
<keyword evidence="2" id="KW-0964">Secreted</keyword>
<keyword evidence="5" id="KW-1133">Transmembrane helix</keyword>
<name>A0A210QJ42_MIZYE</name>
<keyword evidence="5" id="KW-0472">Membrane</keyword>
<dbReference type="SMART" id="SM00110">
    <property type="entry name" value="C1Q"/>
    <property type="match status" value="1"/>
</dbReference>
<sequence>MNDKVSAMFVNFILIICVCDCFGFLDGKRFNPGNQLRQLQNHEHGNQPRQWQELVTFVYQKIEGMERLLADKDERVDQLESKMASQEQAILQKDAIIDRLAKRVSDLETIVMVNPIQEAPEPQSHPKSNMDLPALNITTKLGVSQTSSFEADGIRTTDDSQQLSGENHLLYQTDKKEEADTMSISKMWRSRQNRVAAPPVKQTVAFHTALSVRKSFKTGAIIIYDHEMLDHGDGYSPSDGLYIAPESGTYVFTWTTLGSSHEEFQTVLIVNGAVRGSSFSDTSGVGDYHQSTAVVVLTLNPGDHVFIRMGVTQLAQGDIVSEDIRYGLSTFSGWKLD</sequence>
<gene>
    <name evidence="7" type="ORF">KP79_PYT14616</name>
</gene>
<evidence type="ECO:0000313" key="8">
    <source>
        <dbReference type="Proteomes" id="UP000242188"/>
    </source>
</evidence>
<dbReference type="AlphaFoldDB" id="A0A210QJ42"/>
<reference evidence="7 8" key="1">
    <citation type="journal article" date="2017" name="Nat. Ecol. Evol.">
        <title>Scallop genome provides insights into evolution of bilaterian karyotype and development.</title>
        <authorList>
            <person name="Wang S."/>
            <person name="Zhang J."/>
            <person name="Jiao W."/>
            <person name="Li J."/>
            <person name="Xun X."/>
            <person name="Sun Y."/>
            <person name="Guo X."/>
            <person name="Huan P."/>
            <person name="Dong B."/>
            <person name="Zhang L."/>
            <person name="Hu X."/>
            <person name="Sun X."/>
            <person name="Wang J."/>
            <person name="Zhao C."/>
            <person name="Wang Y."/>
            <person name="Wang D."/>
            <person name="Huang X."/>
            <person name="Wang R."/>
            <person name="Lv J."/>
            <person name="Li Y."/>
            <person name="Zhang Z."/>
            <person name="Liu B."/>
            <person name="Lu W."/>
            <person name="Hui Y."/>
            <person name="Liang J."/>
            <person name="Zhou Z."/>
            <person name="Hou R."/>
            <person name="Li X."/>
            <person name="Liu Y."/>
            <person name="Li H."/>
            <person name="Ning X."/>
            <person name="Lin Y."/>
            <person name="Zhao L."/>
            <person name="Xing Q."/>
            <person name="Dou J."/>
            <person name="Li Y."/>
            <person name="Mao J."/>
            <person name="Guo H."/>
            <person name="Dou H."/>
            <person name="Li T."/>
            <person name="Mu C."/>
            <person name="Jiang W."/>
            <person name="Fu Q."/>
            <person name="Fu X."/>
            <person name="Miao Y."/>
            <person name="Liu J."/>
            <person name="Yu Q."/>
            <person name="Li R."/>
            <person name="Liao H."/>
            <person name="Li X."/>
            <person name="Kong Y."/>
            <person name="Jiang Z."/>
            <person name="Chourrout D."/>
            <person name="Li R."/>
            <person name="Bao Z."/>
        </authorList>
    </citation>
    <scope>NUCLEOTIDE SEQUENCE [LARGE SCALE GENOMIC DNA]</scope>
    <source>
        <strain evidence="7 8">PY_sf001</strain>
    </source>
</reference>
<comment type="caution">
    <text evidence="7">The sequence shown here is derived from an EMBL/GenBank/DDBJ whole genome shotgun (WGS) entry which is preliminary data.</text>
</comment>
<evidence type="ECO:0000259" key="6">
    <source>
        <dbReference type="PROSITE" id="PS50871"/>
    </source>
</evidence>
<dbReference type="Pfam" id="PF00386">
    <property type="entry name" value="C1q"/>
    <property type="match status" value="1"/>
</dbReference>
<evidence type="ECO:0000313" key="7">
    <source>
        <dbReference type="EMBL" id="OWF48795.1"/>
    </source>
</evidence>
<keyword evidence="5" id="KW-0812">Transmembrane</keyword>
<proteinExistence type="predicted"/>
<dbReference type="PANTHER" id="PTHR22923:SF116">
    <property type="entry name" value="C1Q DOMAIN-CONTAINING PROTEIN"/>
    <property type="match status" value="1"/>
</dbReference>
<dbReference type="SUPFAM" id="SSF49842">
    <property type="entry name" value="TNF-like"/>
    <property type="match status" value="1"/>
</dbReference>
<evidence type="ECO:0000256" key="1">
    <source>
        <dbReference type="ARBA" id="ARBA00004613"/>
    </source>
</evidence>
<evidence type="ECO:0000256" key="3">
    <source>
        <dbReference type="ARBA" id="ARBA00022729"/>
    </source>
</evidence>
<dbReference type="PANTHER" id="PTHR22923">
    <property type="entry name" value="CEREBELLIN-RELATED"/>
    <property type="match status" value="1"/>
</dbReference>
<feature type="domain" description="C1q" evidence="6">
    <location>
        <begin position="199"/>
        <end position="337"/>
    </location>
</feature>
<dbReference type="InterPro" id="IPR008983">
    <property type="entry name" value="Tumour_necrosis_fac-like_dom"/>
</dbReference>
<feature type="transmembrane region" description="Helical" evidence="5">
    <location>
        <begin position="6"/>
        <end position="25"/>
    </location>
</feature>
<dbReference type="EMBL" id="NEDP02003383">
    <property type="protein sequence ID" value="OWF48795.1"/>
    <property type="molecule type" value="Genomic_DNA"/>
</dbReference>
<evidence type="ECO:0000256" key="4">
    <source>
        <dbReference type="SAM" id="Coils"/>
    </source>
</evidence>
<accession>A0A210QJ42</accession>
<organism evidence="7 8">
    <name type="scientific">Mizuhopecten yessoensis</name>
    <name type="common">Japanese scallop</name>
    <name type="synonym">Patinopecten yessoensis</name>
    <dbReference type="NCBI Taxonomy" id="6573"/>
    <lineage>
        <taxon>Eukaryota</taxon>
        <taxon>Metazoa</taxon>
        <taxon>Spiralia</taxon>
        <taxon>Lophotrochozoa</taxon>
        <taxon>Mollusca</taxon>
        <taxon>Bivalvia</taxon>
        <taxon>Autobranchia</taxon>
        <taxon>Pteriomorphia</taxon>
        <taxon>Pectinida</taxon>
        <taxon>Pectinoidea</taxon>
        <taxon>Pectinidae</taxon>
        <taxon>Mizuhopecten</taxon>
    </lineage>
</organism>
<comment type="subcellular location">
    <subcellularLocation>
        <location evidence="1">Secreted</location>
    </subcellularLocation>
</comment>
<dbReference type="PROSITE" id="PS50871">
    <property type="entry name" value="C1Q"/>
    <property type="match status" value="1"/>
</dbReference>
<feature type="coiled-coil region" evidence="4">
    <location>
        <begin position="62"/>
        <end position="89"/>
    </location>
</feature>
<dbReference type="Gene3D" id="2.60.120.40">
    <property type="match status" value="1"/>
</dbReference>
<dbReference type="InterPro" id="IPR050822">
    <property type="entry name" value="Cerebellin_Synaptic_Org"/>
</dbReference>
<protein>
    <recommendedName>
        <fullName evidence="6">C1q domain-containing protein</fullName>
    </recommendedName>
</protein>
<evidence type="ECO:0000256" key="2">
    <source>
        <dbReference type="ARBA" id="ARBA00022525"/>
    </source>
</evidence>
<keyword evidence="8" id="KW-1185">Reference proteome</keyword>
<dbReference type="OrthoDB" id="6160897at2759"/>
<dbReference type="Proteomes" id="UP000242188">
    <property type="component" value="Unassembled WGS sequence"/>
</dbReference>
<keyword evidence="4" id="KW-0175">Coiled coil</keyword>
<dbReference type="InterPro" id="IPR001073">
    <property type="entry name" value="C1q_dom"/>
</dbReference>
<evidence type="ECO:0000256" key="5">
    <source>
        <dbReference type="SAM" id="Phobius"/>
    </source>
</evidence>
<keyword evidence="3" id="KW-0732">Signal</keyword>